<name>A0ABW5N9V1_9FLAO</name>
<reference evidence="3" key="1">
    <citation type="journal article" date="2019" name="Int. J. Syst. Evol. Microbiol.">
        <title>The Global Catalogue of Microorganisms (GCM) 10K type strain sequencing project: providing services to taxonomists for standard genome sequencing and annotation.</title>
        <authorList>
            <consortium name="The Broad Institute Genomics Platform"/>
            <consortium name="The Broad Institute Genome Sequencing Center for Infectious Disease"/>
            <person name="Wu L."/>
            <person name="Ma J."/>
        </authorList>
    </citation>
    <scope>NUCLEOTIDE SEQUENCE [LARGE SCALE GENOMIC DNA]</scope>
    <source>
        <strain evidence="3">KCTC 42423</strain>
    </source>
</reference>
<evidence type="ECO:0000256" key="1">
    <source>
        <dbReference type="SAM" id="SignalP"/>
    </source>
</evidence>
<accession>A0ABW5N9V1</accession>
<dbReference type="Proteomes" id="UP001597459">
    <property type="component" value="Unassembled WGS sequence"/>
</dbReference>
<sequence>MRKLLMLVFTAMLCYSINAQTTSINGLIGFSENGYSGMANLHFHPKKDINKYFEIGGYASFLEEKLTRLDIPIEVYSLNVGYFSELSFLSISNDSYSVSIGIGGVLGNEIIDDSEIDLSDRQFITTKDGVVYGGYGAVEADIRITKHFSVLGRYTHFYHANSEIAKSKFMIGLGLAIKL</sequence>
<keyword evidence="3" id="KW-1185">Reference proteome</keyword>
<feature type="chain" id="PRO_5047109352" evidence="1">
    <location>
        <begin position="20"/>
        <end position="179"/>
    </location>
</feature>
<proteinExistence type="predicted"/>
<dbReference type="Pfam" id="PF10626">
    <property type="entry name" value="TraO"/>
    <property type="match status" value="1"/>
</dbReference>
<dbReference type="EMBL" id="JBHULX010000030">
    <property type="protein sequence ID" value="MFD2592078.1"/>
    <property type="molecule type" value="Genomic_DNA"/>
</dbReference>
<protein>
    <submittedName>
        <fullName evidence="2">Conjugal transfer protein TraO</fullName>
    </submittedName>
</protein>
<organism evidence="2 3">
    <name type="scientific">Aquimarina hainanensis</name>
    <dbReference type="NCBI Taxonomy" id="1578017"/>
    <lineage>
        <taxon>Bacteria</taxon>
        <taxon>Pseudomonadati</taxon>
        <taxon>Bacteroidota</taxon>
        <taxon>Flavobacteriia</taxon>
        <taxon>Flavobacteriales</taxon>
        <taxon>Flavobacteriaceae</taxon>
        <taxon>Aquimarina</taxon>
    </lineage>
</organism>
<comment type="caution">
    <text evidence="2">The sequence shown here is derived from an EMBL/GenBank/DDBJ whole genome shotgun (WGS) entry which is preliminary data.</text>
</comment>
<keyword evidence="1" id="KW-0732">Signal</keyword>
<dbReference type="RefSeq" id="WP_378253597.1">
    <property type="nucleotide sequence ID" value="NZ_JBHSJV010000001.1"/>
</dbReference>
<evidence type="ECO:0000313" key="3">
    <source>
        <dbReference type="Proteomes" id="UP001597459"/>
    </source>
</evidence>
<feature type="signal peptide" evidence="1">
    <location>
        <begin position="1"/>
        <end position="19"/>
    </location>
</feature>
<gene>
    <name evidence="2" type="ORF">ACFSTE_14660</name>
</gene>
<evidence type="ECO:0000313" key="2">
    <source>
        <dbReference type="EMBL" id="MFD2592078.1"/>
    </source>
</evidence>
<dbReference type="InterPro" id="IPR018899">
    <property type="entry name" value="Conjug_transposon_Tra0"/>
</dbReference>